<sequence length="85" mass="10237">MDIAMSEQVMMRMACVREMRLQAKLDVAKRWRRKVMVRVVSCEMEVRDSRRNDINHKRWVDPCTSLPRHLILYEGWSLSVRLMDS</sequence>
<keyword evidence="2" id="KW-1185">Reference proteome</keyword>
<protein>
    <submittedName>
        <fullName evidence="1">Uncharacterized protein</fullName>
    </submittedName>
</protein>
<reference evidence="1" key="1">
    <citation type="submission" date="2012-11" db="EMBL/GenBank/DDBJ databases">
        <title>Permanent draft genomes of Rhodopirellula europaea strain SH398 and 6C.</title>
        <authorList>
            <person name="Richter M."/>
            <person name="Richter-Heitmann T."/>
            <person name="Frank C."/>
            <person name="Harder J."/>
            <person name="Glockner F.O."/>
        </authorList>
    </citation>
    <scope>NUCLEOTIDE SEQUENCE</scope>
    <source>
        <strain evidence="1">6C</strain>
    </source>
</reference>
<reference evidence="1" key="2">
    <citation type="journal article" date="2013" name="Mar. Genomics">
        <title>Expression of sulfatases in Rhodopirellula baltica and the diversity of sulfatases in the genus Rhodopirellula.</title>
        <authorList>
            <person name="Wegner C.E."/>
            <person name="Richter-Heitmann T."/>
            <person name="Klindworth A."/>
            <person name="Klockow C."/>
            <person name="Richter M."/>
            <person name="Achstetter T."/>
            <person name="Glockner F.O."/>
            <person name="Harder J."/>
        </authorList>
    </citation>
    <scope>NUCLEOTIDE SEQUENCE [LARGE SCALE GENOMIC DNA]</scope>
    <source>
        <strain evidence="1">6C</strain>
    </source>
</reference>
<name>M2B620_9BACT</name>
<organism evidence="1 2">
    <name type="scientific">Rhodopirellula europaea 6C</name>
    <dbReference type="NCBI Taxonomy" id="1263867"/>
    <lineage>
        <taxon>Bacteria</taxon>
        <taxon>Pseudomonadati</taxon>
        <taxon>Planctomycetota</taxon>
        <taxon>Planctomycetia</taxon>
        <taxon>Pirellulales</taxon>
        <taxon>Pirellulaceae</taxon>
        <taxon>Rhodopirellula</taxon>
    </lineage>
</organism>
<evidence type="ECO:0000313" key="2">
    <source>
        <dbReference type="Proteomes" id="UP000011529"/>
    </source>
</evidence>
<dbReference type="Proteomes" id="UP000011529">
    <property type="component" value="Unassembled WGS sequence"/>
</dbReference>
<dbReference type="AlphaFoldDB" id="M2B620"/>
<accession>M2B620</accession>
<proteinExistence type="predicted"/>
<dbReference type="PATRIC" id="fig|1263867.3.peg.1708"/>
<comment type="caution">
    <text evidence="1">The sequence shown here is derived from an EMBL/GenBank/DDBJ whole genome shotgun (WGS) entry which is preliminary data.</text>
</comment>
<dbReference type="EMBL" id="ANMO01000091">
    <property type="protein sequence ID" value="EMB17649.1"/>
    <property type="molecule type" value="Genomic_DNA"/>
</dbReference>
<evidence type="ECO:0000313" key="1">
    <source>
        <dbReference type="EMBL" id="EMB17649.1"/>
    </source>
</evidence>
<gene>
    <name evidence="1" type="ORF">RE6C_01609</name>
</gene>